<feature type="transmembrane region" description="Helical" evidence="8">
    <location>
        <begin position="64"/>
        <end position="87"/>
    </location>
</feature>
<evidence type="ECO:0000256" key="4">
    <source>
        <dbReference type="ARBA" id="ARBA00022475"/>
    </source>
</evidence>
<evidence type="ECO:0000256" key="6">
    <source>
        <dbReference type="ARBA" id="ARBA00022989"/>
    </source>
</evidence>
<keyword evidence="7 8" id="KW-0472">Membrane</keyword>
<feature type="transmembrane region" description="Helical" evidence="8">
    <location>
        <begin position="7"/>
        <end position="27"/>
    </location>
</feature>
<dbReference type="InterPro" id="IPR004706">
    <property type="entry name" value="Arsenical-R_Acr3"/>
</dbReference>
<dbReference type="AlphaFoldDB" id="A0A0M3Q9M0"/>
<evidence type="ECO:0000313" key="9">
    <source>
        <dbReference type="EMBL" id="ALC05833.1"/>
    </source>
</evidence>
<evidence type="ECO:0000256" key="8">
    <source>
        <dbReference type="SAM" id="Phobius"/>
    </source>
</evidence>
<dbReference type="EMBL" id="CP009220">
    <property type="protein sequence ID" value="ALC05833.1"/>
    <property type="molecule type" value="Genomic_DNA"/>
</dbReference>
<protein>
    <submittedName>
        <fullName evidence="9">Arsenite efflux pump ACR3</fullName>
    </submittedName>
</protein>
<dbReference type="InterPro" id="IPR038770">
    <property type="entry name" value="Na+/solute_symporter_sf"/>
</dbReference>
<dbReference type="PANTHER" id="PTHR43057">
    <property type="entry name" value="ARSENITE EFFLUX TRANSPORTER"/>
    <property type="match status" value="1"/>
</dbReference>
<dbReference type="STRING" id="931089.CDES_07100"/>
<dbReference type="Proteomes" id="UP000068067">
    <property type="component" value="Chromosome"/>
</dbReference>
<reference evidence="9 10" key="1">
    <citation type="submission" date="2014-08" db="EMBL/GenBank/DDBJ databases">
        <title>Complete genome sequence of Corynebacterium deserti GIMN1.010 (=DSM 45689), isolated from desert sand in western China.</title>
        <authorList>
            <person name="Ruckert C."/>
            <person name="Albersmeier A."/>
            <person name="Kalinowski J."/>
        </authorList>
    </citation>
    <scope>NUCLEOTIDE SEQUENCE [LARGE SCALE GENOMIC DNA]</scope>
    <source>
        <strain evidence="9 10">GIMN1.010</strain>
    </source>
</reference>
<dbReference type="InterPro" id="IPR002657">
    <property type="entry name" value="BilAc:Na_symport/Acr3"/>
</dbReference>
<dbReference type="PANTHER" id="PTHR43057:SF1">
    <property type="entry name" value="ARSENICAL-RESISTANCE PROTEIN 3"/>
    <property type="match status" value="1"/>
</dbReference>
<dbReference type="Pfam" id="PF01758">
    <property type="entry name" value="SBF"/>
    <property type="match status" value="1"/>
</dbReference>
<evidence type="ECO:0000313" key="10">
    <source>
        <dbReference type="Proteomes" id="UP000068067"/>
    </source>
</evidence>
<dbReference type="GO" id="GO:0015297">
    <property type="term" value="F:antiporter activity"/>
    <property type="evidence" value="ECO:0007669"/>
    <property type="project" value="InterPro"/>
</dbReference>
<keyword evidence="6 8" id="KW-1133">Transmembrane helix</keyword>
<evidence type="ECO:0000256" key="7">
    <source>
        <dbReference type="ARBA" id="ARBA00023136"/>
    </source>
</evidence>
<accession>A0A0M3Q9M0</accession>
<evidence type="ECO:0000256" key="5">
    <source>
        <dbReference type="ARBA" id="ARBA00022692"/>
    </source>
</evidence>
<dbReference type="OrthoDB" id="3254016at2"/>
<comment type="similarity">
    <text evidence="2">Belongs to the arsenical resistance-3 (ACR3) (TC 2.A.59) family.</text>
</comment>
<organism evidence="9 10">
    <name type="scientific">Corynebacterium deserti GIMN1.010</name>
    <dbReference type="NCBI Taxonomy" id="931089"/>
    <lineage>
        <taxon>Bacteria</taxon>
        <taxon>Bacillati</taxon>
        <taxon>Actinomycetota</taxon>
        <taxon>Actinomycetes</taxon>
        <taxon>Mycobacteriales</taxon>
        <taxon>Corynebacteriaceae</taxon>
        <taxon>Corynebacterium</taxon>
    </lineage>
</organism>
<keyword evidence="4" id="KW-1003">Cell membrane</keyword>
<evidence type="ECO:0000256" key="3">
    <source>
        <dbReference type="ARBA" id="ARBA00022448"/>
    </source>
</evidence>
<dbReference type="PATRIC" id="fig|931089.4.peg.1436"/>
<dbReference type="Gene3D" id="1.20.1530.20">
    <property type="match status" value="1"/>
</dbReference>
<feature type="transmembrane region" description="Helical" evidence="8">
    <location>
        <begin position="33"/>
        <end position="52"/>
    </location>
</feature>
<keyword evidence="10" id="KW-1185">Reference proteome</keyword>
<feature type="transmembrane region" description="Helical" evidence="8">
    <location>
        <begin position="157"/>
        <end position="177"/>
    </location>
</feature>
<dbReference type="RefSeq" id="WP_053544852.1">
    <property type="nucleotide sequence ID" value="NZ_CP009220.1"/>
</dbReference>
<feature type="transmembrane region" description="Helical" evidence="8">
    <location>
        <begin position="93"/>
        <end position="116"/>
    </location>
</feature>
<dbReference type="KEGG" id="cdx:CDES_07100"/>
<keyword evidence="5 8" id="KW-0812">Transmembrane</keyword>
<feature type="transmembrane region" description="Helical" evidence="8">
    <location>
        <begin position="189"/>
        <end position="208"/>
    </location>
</feature>
<sequence>MLTRFQIPLYLLALFAGAAVGLIWPSTSTVFEASINPILMVLLYATFLGIPLTRLKDSWKDLRFVSSVLAVNFIAVPIVVFVLSRFFSGSEAILFGFLLVLLAPCVDYVIVFSGLAGAATDKLLAATPLLMLGQIIMIPIFLTAIMGGQDMDITPFIHAFFFLIVIPLIAAAITQALRISVIIRAGERFMVPLMMLTLFVVVASQIDLVRGQIGQVVQVVPLYVAFLVIMIGVGLGVAKLTRLGAPETRAVIFSGGTRNSLVVLPLALASGMELAVTAVVTQTLVELVGMVMYVRFIPYITPQRVPRDREVDQQNCGLE</sequence>
<comment type="subcellular location">
    <subcellularLocation>
        <location evidence="1">Cell membrane</location>
        <topology evidence="1">Multi-pass membrane protein</topology>
    </subcellularLocation>
</comment>
<feature type="transmembrane region" description="Helical" evidence="8">
    <location>
        <begin position="220"/>
        <end position="238"/>
    </location>
</feature>
<gene>
    <name evidence="9" type="ORF">CDES_07100</name>
</gene>
<feature type="transmembrane region" description="Helical" evidence="8">
    <location>
        <begin position="123"/>
        <end position="145"/>
    </location>
</feature>
<keyword evidence="3" id="KW-0813">Transport</keyword>
<dbReference type="GO" id="GO:0005886">
    <property type="term" value="C:plasma membrane"/>
    <property type="evidence" value="ECO:0007669"/>
    <property type="project" value="UniProtKB-SubCell"/>
</dbReference>
<evidence type="ECO:0000256" key="1">
    <source>
        <dbReference type="ARBA" id="ARBA00004651"/>
    </source>
</evidence>
<dbReference type="GO" id="GO:0015104">
    <property type="term" value="F:antimonite transmembrane transporter activity"/>
    <property type="evidence" value="ECO:0007669"/>
    <property type="project" value="TreeGrafter"/>
</dbReference>
<proteinExistence type="inferred from homology"/>
<dbReference type="GO" id="GO:0015105">
    <property type="term" value="F:arsenite transmembrane transporter activity"/>
    <property type="evidence" value="ECO:0007669"/>
    <property type="project" value="TreeGrafter"/>
</dbReference>
<name>A0A0M3Q9M0_9CORY</name>
<evidence type="ECO:0000256" key="2">
    <source>
        <dbReference type="ARBA" id="ARBA00010110"/>
    </source>
</evidence>